<keyword evidence="1" id="KW-0812">Transmembrane</keyword>
<reference evidence="3 5" key="2">
    <citation type="submission" date="2018-12" db="EMBL/GenBank/DDBJ databases">
        <authorList>
            <consortium name="Pathogen Informatics"/>
        </authorList>
    </citation>
    <scope>NUCLEOTIDE SEQUENCE [LARGE SCALE GENOMIC DNA]</scope>
    <source>
        <strain evidence="3 5">NCTC11976</strain>
    </source>
</reference>
<accession>A0A0W0SFV3</accession>
<dbReference type="PATRIC" id="fig|28084.5.peg.631"/>
<sequence>MNVLMQFFSIKKQSKALVRFLSLAVLLGIAILLFEHIYLYDVKEKSDPILFAISIYVFLLAFFAGKPVESLRSLYGVLSGLLLMCFSIFFQVFYFSNTSLVHMLFLFTCLVCMWGMGHTLYIIVHCSDSEG</sequence>
<feature type="transmembrane region" description="Helical" evidence="1">
    <location>
        <begin position="100"/>
        <end position="124"/>
    </location>
</feature>
<feature type="transmembrane region" description="Helical" evidence="1">
    <location>
        <begin position="46"/>
        <end position="65"/>
    </location>
</feature>
<gene>
    <name evidence="2" type="ORF">Lche_0584</name>
    <name evidence="3" type="ORF">NCTC11976_00076</name>
</gene>
<organism evidence="2 4">
    <name type="scientific">Legionella cherrii</name>
    <dbReference type="NCBI Taxonomy" id="28084"/>
    <lineage>
        <taxon>Bacteria</taxon>
        <taxon>Pseudomonadati</taxon>
        <taxon>Pseudomonadota</taxon>
        <taxon>Gammaproteobacteria</taxon>
        <taxon>Legionellales</taxon>
        <taxon>Legionellaceae</taxon>
        <taxon>Legionella</taxon>
    </lineage>
</organism>
<dbReference type="Proteomes" id="UP000054921">
    <property type="component" value="Unassembled WGS sequence"/>
</dbReference>
<proteinExistence type="predicted"/>
<evidence type="ECO:0000313" key="2">
    <source>
        <dbReference type="EMBL" id="KTC82320.1"/>
    </source>
</evidence>
<name>A0A0W0SFV3_9GAMM</name>
<evidence type="ECO:0000256" key="1">
    <source>
        <dbReference type="SAM" id="Phobius"/>
    </source>
</evidence>
<dbReference type="EMBL" id="LNXW01000009">
    <property type="protein sequence ID" value="KTC82320.1"/>
    <property type="molecule type" value="Genomic_DNA"/>
</dbReference>
<feature type="transmembrane region" description="Helical" evidence="1">
    <location>
        <begin position="74"/>
        <end position="94"/>
    </location>
</feature>
<evidence type="ECO:0000313" key="3">
    <source>
        <dbReference type="EMBL" id="VEB32633.1"/>
    </source>
</evidence>
<protein>
    <recommendedName>
        <fullName evidence="6">Transmembrane protein</fullName>
    </recommendedName>
</protein>
<reference evidence="2 4" key="1">
    <citation type="submission" date="2015-11" db="EMBL/GenBank/DDBJ databases">
        <title>Genomic analysis of 38 Legionella species identifies large and diverse effector repertoires.</title>
        <authorList>
            <person name="Burstein D."/>
            <person name="Amaro F."/>
            <person name="Zusman T."/>
            <person name="Lifshitz Z."/>
            <person name="Cohen O."/>
            <person name="Gilbert J.A."/>
            <person name="Pupko T."/>
            <person name="Shuman H.A."/>
            <person name="Segal G."/>
        </authorList>
    </citation>
    <scope>NUCLEOTIDE SEQUENCE [LARGE SCALE GENOMIC DNA]</scope>
    <source>
        <strain evidence="2 4">ORW</strain>
    </source>
</reference>
<feature type="transmembrane region" description="Helical" evidence="1">
    <location>
        <begin position="20"/>
        <end position="40"/>
    </location>
</feature>
<keyword evidence="1" id="KW-0472">Membrane</keyword>
<dbReference type="Proteomes" id="UP000277577">
    <property type="component" value="Chromosome"/>
</dbReference>
<keyword evidence="5" id="KW-1185">Reference proteome</keyword>
<evidence type="ECO:0000313" key="5">
    <source>
        <dbReference type="Proteomes" id="UP000277577"/>
    </source>
</evidence>
<evidence type="ECO:0000313" key="4">
    <source>
        <dbReference type="Proteomes" id="UP000054921"/>
    </source>
</evidence>
<evidence type="ECO:0008006" key="6">
    <source>
        <dbReference type="Google" id="ProtNLM"/>
    </source>
</evidence>
<dbReference type="AlphaFoldDB" id="A0A0W0SFV3"/>
<dbReference type="EMBL" id="LR134173">
    <property type="protein sequence ID" value="VEB32633.1"/>
    <property type="molecule type" value="Genomic_DNA"/>
</dbReference>
<keyword evidence="1" id="KW-1133">Transmembrane helix</keyword>